<sequence length="132" mass="15024">MASTEAPFATMHNQPKYETRKQADLAPWEKEQWSWRKARSSQSVVPLFLRAQSTSMSADQTAQHLSSAQSAPFGTDQNGLESFQSATNSGSMQKAPWDRDESRQIISKTSMNKAPWDRDESHQFAKNTRWKT</sequence>
<evidence type="ECO:0000313" key="2">
    <source>
        <dbReference type="Proteomes" id="UP001162992"/>
    </source>
</evidence>
<gene>
    <name evidence="1" type="ORF">O6H91_09G076200</name>
</gene>
<organism evidence="1 2">
    <name type="scientific">Diphasiastrum complanatum</name>
    <name type="common">Issler's clubmoss</name>
    <name type="synonym">Lycopodium complanatum</name>
    <dbReference type="NCBI Taxonomy" id="34168"/>
    <lineage>
        <taxon>Eukaryota</taxon>
        <taxon>Viridiplantae</taxon>
        <taxon>Streptophyta</taxon>
        <taxon>Embryophyta</taxon>
        <taxon>Tracheophyta</taxon>
        <taxon>Lycopodiopsida</taxon>
        <taxon>Lycopodiales</taxon>
        <taxon>Lycopodiaceae</taxon>
        <taxon>Lycopodioideae</taxon>
        <taxon>Diphasiastrum</taxon>
    </lineage>
</organism>
<protein>
    <submittedName>
        <fullName evidence="1">Uncharacterized protein</fullName>
    </submittedName>
</protein>
<keyword evidence="2" id="KW-1185">Reference proteome</keyword>
<proteinExistence type="predicted"/>
<accession>A0ACC2CQT1</accession>
<comment type="caution">
    <text evidence="1">The sequence shown here is derived from an EMBL/GenBank/DDBJ whole genome shotgun (WGS) entry which is preliminary data.</text>
</comment>
<reference evidence="2" key="1">
    <citation type="journal article" date="2024" name="Proc. Natl. Acad. Sci. U.S.A.">
        <title>Extraordinary preservation of gene collinearity over three hundred million years revealed in homosporous lycophytes.</title>
        <authorList>
            <person name="Li C."/>
            <person name="Wickell D."/>
            <person name="Kuo L.Y."/>
            <person name="Chen X."/>
            <person name="Nie B."/>
            <person name="Liao X."/>
            <person name="Peng D."/>
            <person name="Ji J."/>
            <person name="Jenkins J."/>
            <person name="Williams M."/>
            <person name="Shu S."/>
            <person name="Plott C."/>
            <person name="Barry K."/>
            <person name="Rajasekar S."/>
            <person name="Grimwood J."/>
            <person name="Han X."/>
            <person name="Sun S."/>
            <person name="Hou Z."/>
            <person name="He W."/>
            <person name="Dai G."/>
            <person name="Sun C."/>
            <person name="Schmutz J."/>
            <person name="Leebens-Mack J.H."/>
            <person name="Li F.W."/>
            <person name="Wang L."/>
        </authorList>
    </citation>
    <scope>NUCLEOTIDE SEQUENCE [LARGE SCALE GENOMIC DNA]</scope>
    <source>
        <strain evidence="2">cv. PW_Plant_1</strain>
    </source>
</reference>
<name>A0ACC2CQT1_DIPCM</name>
<dbReference type="Proteomes" id="UP001162992">
    <property type="component" value="Chromosome 9"/>
</dbReference>
<evidence type="ECO:0000313" key="1">
    <source>
        <dbReference type="EMBL" id="KAJ7544376.1"/>
    </source>
</evidence>
<dbReference type="EMBL" id="CM055100">
    <property type="protein sequence ID" value="KAJ7544376.1"/>
    <property type="molecule type" value="Genomic_DNA"/>
</dbReference>